<sequence>MKAEIDMQTSKILSEKTSFQKKETGKLLFHPAFVKNENQLVKNSRKEMKEDYISMIQSLLF</sequence>
<protein>
    <submittedName>
        <fullName evidence="1">Uncharacterized protein</fullName>
    </submittedName>
</protein>
<name>A0ABS2U9F2_9LEPT</name>
<keyword evidence="2" id="KW-1185">Reference proteome</keyword>
<dbReference type="EMBL" id="JAFFPU010000006">
    <property type="protein sequence ID" value="MBM9575867.1"/>
    <property type="molecule type" value="Genomic_DNA"/>
</dbReference>
<reference evidence="1 2" key="1">
    <citation type="submission" date="2021-02" db="EMBL/GenBank/DDBJ databases">
        <title>Leptospira ainlahdjerensis sp. nov., Leptospira ainazelensis sp. nov., Leptospira abararensis sp. nov. and Leptospira chreensis sp. nov., four new species isolated from water sources in Algeria.</title>
        <authorList>
            <person name="Amara Korba A."/>
            <person name="Kainiu M."/>
            <person name="Vincent A.T."/>
            <person name="Mariet J.-F."/>
            <person name="Veyrier F.J."/>
            <person name="Goarant C."/>
            <person name="Picardeau M."/>
        </authorList>
    </citation>
    <scope>NUCLEOTIDE SEQUENCE [LARGE SCALE GENOMIC DNA]</scope>
    <source>
        <strain evidence="1 2">201903070</strain>
    </source>
</reference>
<accession>A0ABS2U9F2</accession>
<gene>
    <name evidence="1" type="ORF">JWG45_01755</name>
</gene>
<evidence type="ECO:0000313" key="1">
    <source>
        <dbReference type="EMBL" id="MBM9575867.1"/>
    </source>
</evidence>
<proteinExistence type="predicted"/>
<dbReference type="RefSeq" id="WP_205278065.1">
    <property type="nucleotide sequence ID" value="NZ_JAFFPU010000006.1"/>
</dbReference>
<comment type="caution">
    <text evidence="1">The sequence shown here is derived from an EMBL/GenBank/DDBJ whole genome shotgun (WGS) entry which is preliminary data.</text>
</comment>
<organism evidence="1 2">
    <name type="scientific">Leptospira ainlahdjerensis</name>
    <dbReference type="NCBI Taxonomy" id="2810033"/>
    <lineage>
        <taxon>Bacteria</taxon>
        <taxon>Pseudomonadati</taxon>
        <taxon>Spirochaetota</taxon>
        <taxon>Spirochaetia</taxon>
        <taxon>Leptospirales</taxon>
        <taxon>Leptospiraceae</taxon>
        <taxon>Leptospira</taxon>
    </lineage>
</organism>
<evidence type="ECO:0000313" key="2">
    <source>
        <dbReference type="Proteomes" id="UP000724686"/>
    </source>
</evidence>
<dbReference type="Proteomes" id="UP000724686">
    <property type="component" value="Unassembled WGS sequence"/>
</dbReference>